<organism evidence="2 3">
    <name type="scientific">Edaphobacter dinghuensis</name>
    <dbReference type="NCBI Taxonomy" id="1560005"/>
    <lineage>
        <taxon>Bacteria</taxon>
        <taxon>Pseudomonadati</taxon>
        <taxon>Acidobacteriota</taxon>
        <taxon>Terriglobia</taxon>
        <taxon>Terriglobales</taxon>
        <taxon>Acidobacteriaceae</taxon>
        <taxon>Edaphobacter</taxon>
    </lineage>
</organism>
<dbReference type="Pfam" id="PF00092">
    <property type="entry name" value="VWA"/>
    <property type="match status" value="1"/>
</dbReference>
<reference evidence="2" key="2">
    <citation type="submission" date="2020-09" db="EMBL/GenBank/DDBJ databases">
        <authorList>
            <person name="Sun Q."/>
            <person name="Zhou Y."/>
        </authorList>
    </citation>
    <scope>NUCLEOTIDE SEQUENCE</scope>
    <source>
        <strain evidence="2">CGMCC 1.12997</strain>
    </source>
</reference>
<evidence type="ECO:0000313" key="3">
    <source>
        <dbReference type="Proteomes" id="UP000647241"/>
    </source>
</evidence>
<dbReference type="AlphaFoldDB" id="A0A917LXP8"/>
<proteinExistence type="predicted"/>
<dbReference type="InterPro" id="IPR036465">
    <property type="entry name" value="vWFA_dom_sf"/>
</dbReference>
<protein>
    <recommendedName>
        <fullName evidence="1">VWFA domain-containing protein</fullName>
    </recommendedName>
</protein>
<sequence length="315" mass="34948">MIICGLLVFPFFAQARRTDSQTETVTAQTAASYNLNVAVDEVILNFHAEDVHGLPVNDLKLSELSLLDKGRPPRKILAFELLRDYPIRAAILVDTSYSMLDHLAAVRAISSRYAQSLLRQQTDQAFVVDFGTRSQILQSWTSDPAVLAKAIGGATANEVSLLGSTTALFDTIYATCHYEFGKINHAASANFIMLFSDGEDDSSRVSLKQAVAMCQSVNTAIYAFHAEDAEAGSDGSRTLTQLALQTGGRVFHDDDSPAERYDDLRTIETDLRNQYRLIYTPPEVKHDGSFHRIMLMMPDRVEKLTVRSGYYAPMH</sequence>
<dbReference type="InterPro" id="IPR017802">
    <property type="entry name" value="VWFA-rel_acidobac-type"/>
</dbReference>
<dbReference type="Proteomes" id="UP000647241">
    <property type="component" value="Unassembled WGS sequence"/>
</dbReference>
<dbReference type="CDD" id="cd00198">
    <property type="entry name" value="vWFA"/>
    <property type="match status" value="1"/>
</dbReference>
<evidence type="ECO:0000259" key="1">
    <source>
        <dbReference type="SMART" id="SM00327"/>
    </source>
</evidence>
<dbReference type="InterPro" id="IPR002035">
    <property type="entry name" value="VWF_A"/>
</dbReference>
<dbReference type="SUPFAM" id="SSF53300">
    <property type="entry name" value="vWA-like"/>
    <property type="match status" value="1"/>
</dbReference>
<accession>A0A917LXP8</accession>
<dbReference type="NCBIfam" id="TIGR03436">
    <property type="entry name" value="acidobact_VWFA"/>
    <property type="match status" value="1"/>
</dbReference>
<reference evidence="2" key="1">
    <citation type="journal article" date="2014" name="Int. J. Syst. Evol. Microbiol.">
        <title>Complete genome sequence of Corynebacterium casei LMG S-19264T (=DSM 44701T), isolated from a smear-ripened cheese.</title>
        <authorList>
            <consortium name="US DOE Joint Genome Institute (JGI-PGF)"/>
            <person name="Walter F."/>
            <person name="Albersmeier A."/>
            <person name="Kalinowski J."/>
            <person name="Ruckert C."/>
        </authorList>
    </citation>
    <scope>NUCLEOTIDE SEQUENCE</scope>
    <source>
        <strain evidence="2">CGMCC 1.12997</strain>
    </source>
</reference>
<evidence type="ECO:0000313" key="2">
    <source>
        <dbReference type="EMBL" id="GGG65820.1"/>
    </source>
</evidence>
<comment type="caution">
    <text evidence="2">The sequence shown here is derived from an EMBL/GenBank/DDBJ whole genome shotgun (WGS) entry which is preliminary data.</text>
</comment>
<feature type="domain" description="VWFA" evidence="1">
    <location>
        <begin position="86"/>
        <end position="265"/>
    </location>
</feature>
<keyword evidence="3" id="KW-1185">Reference proteome</keyword>
<name>A0A917LXP8_9BACT</name>
<gene>
    <name evidence="2" type="ORF">GCM10011585_04450</name>
</gene>
<dbReference type="EMBL" id="BMGT01000001">
    <property type="protein sequence ID" value="GGG65820.1"/>
    <property type="molecule type" value="Genomic_DNA"/>
</dbReference>
<dbReference type="Gene3D" id="3.40.50.410">
    <property type="entry name" value="von Willebrand factor, type A domain"/>
    <property type="match status" value="1"/>
</dbReference>
<dbReference type="SMART" id="SM00327">
    <property type="entry name" value="VWA"/>
    <property type="match status" value="1"/>
</dbReference>